<comment type="caution">
    <text evidence="2">The sequence shown here is derived from an EMBL/GenBank/DDBJ whole genome shotgun (WGS) entry which is preliminary data.</text>
</comment>
<reference evidence="2 3" key="1">
    <citation type="submission" date="2020-02" db="EMBL/GenBank/DDBJ databases">
        <authorList>
            <person name="Chen W.-M."/>
        </authorList>
    </citation>
    <scope>NUCLEOTIDE SEQUENCE [LARGE SCALE GENOMIC DNA]</scope>
    <source>
        <strain evidence="2 3">KMS-5</strain>
    </source>
</reference>
<dbReference type="Proteomes" id="UP000477782">
    <property type="component" value="Unassembled WGS sequence"/>
</dbReference>
<feature type="transmembrane region" description="Helical" evidence="1">
    <location>
        <begin position="21"/>
        <end position="41"/>
    </location>
</feature>
<gene>
    <name evidence="2" type="ORF">G4Z14_14930</name>
</gene>
<keyword evidence="1" id="KW-1133">Transmembrane helix</keyword>
<keyword evidence="3" id="KW-1185">Reference proteome</keyword>
<accession>A0A6M0QXW2</accession>
<dbReference type="RefSeq" id="WP_164627163.1">
    <property type="nucleotide sequence ID" value="NZ_JAAIVJ010000010.1"/>
</dbReference>
<evidence type="ECO:0000256" key="1">
    <source>
        <dbReference type="SAM" id="Phobius"/>
    </source>
</evidence>
<protein>
    <submittedName>
        <fullName evidence="2">Pilus assembly protein</fullName>
    </submittedName>
</protein>
<keyword evidence="1" id="KW-0472">Membrane</keyword>
<name>A0A6M0QXW2_9RHOB</name>
<sequence length="186" mass="20896">MTMLRRTLTRFVTQETGTLMAEAVLVLPFMLWSYLALFVYWDSFRAVNTVQKAAYTVSDMISREMVSVTDGYIDGMDAMMEYLIDPDQDATIRVSSITWSALNNRYEVEWSRAPGNGMAQLTTSSLVDLAPALPTLADGDFLVLVEAAVNYEPSFDVGMNDQTLREFIVTRPRFMPKICLVGVDCT</sequence>
<dbReference type="EMBL" id="JAAIVJ010000010">
    <property type="protein sequence ID" value="NEY91594.1"/>
    <property type="molecule type" value="Genomic_DNA"/>
</dbReference>
<keyword evidence="1" id="KW-0812">Transmembrane</keyword>
<evidence type="ECO:0000313" key="3">
    <source>
        <dbReference type="Proteomes" id="UP000477782"/>
    </source>
</evidence>
<organism evidence="2 3">
    <name type="scientific">Tabrizicola oligotrophica</name>
    <dbReference type="NCBI Taxonomy" id="2710650"/>
    <lineage>
        <taxon>Bacteria</taxon>
        <taxon>Pseudomonadati</taxon>
        <taxon>Pseudomonadota</taxon>
        <taxon>Alphaproteobacteria</taxon>
        <taxon>Rhodobacterales</taxon>
        <taxon>Paracoccaceae</taxon>
        <taxon>Tabrizicola</taxon>
    </lineage>
</organism>
<evidence type="ECO:0000313" key="2">
    <source>
        <dbReference type="EMBL" id="NEY91594.1"/>
    </source>
</evidence>
<dbReference type="AlphaFoldDB" id="A0A6M0QXW2"/>
<proteinExistence type="predicted"/>